<dbReference type="InterPro" id="IPR000160">
    <property type="entry name" value="GGDEF_dom"/>
</dbReference>
<keyword evidence="1" id="KW-0597">Phosphoprotein</keyword>
<protein>
    <recommendedName>
        <fullName evidence="6">Diguanylate phosphodiesterase</fullName>
    </recommendedName>
</protein>
<dbReference type="InterPro" id="IPR043128">
    <property type="entry name" value="Rev_trsase/Diguanyl_cyclase"/>
</dbReference>
<dbReference type="InterPro" id="IPR001789">
    <property type="entry name" value="Sig_transdc_resp-reg_receiver"/>
</dbReference>
<evidence type="ECO:0008006" key="6">
    <source>
        <dbReference type="Google" id="ProtNLM"/>
    </source>
</evidence>
<feature type="domain" description="EAL" evidence="3">
    <location>
        <begin position="499"/>
        <end position="752"/>
    </location>
</feature>
<dbReference type="InterPro" id="IPR029787">
    <property type="entry name" value="Nucleotide_cyclase"/>
</dbReference>
<dbReference type="Pfam" id="PF00563">
    <property type="entry name" value="EAL"/>
    <property type="match status" value="1"/>
</dbReference>
<dbReference type="SMART" id="SM00448">
    <property type="entry name" value="REC"/>
    <property type="match status" value="1"/>
</dbReference>
<dbReference type="CDD" id="cd01948">
    <property type="entry name" value="EAL"/>
    <property type="match status" value="1"/>
</dbReference>
<evidence type="ECO:0000259" key="3">
    <source>
        <dbReference type="PROSITE" id="PS50883"/>
    </source>
</evidence>
<dbReference type="InterPro" id="IPR001633">
    <property type="entry name" value="EAL_dom"/>
</dbReference>
<evidence type="ECO:0000313" key="5">
    <source>
        <dbReference type="Proteomes" id="UP000252517"/>
    </source>
</evidence>
<organism evidence="4 5">
    <name type="scientific">Thalassospira profundimaris</name>
    <dbReference type="NCBI Taxonomy" id="502049"/>
    <lineage>
        <taxon>Bacteria</taxon>
        <taxon>Pseudomonadati</taxon>
        <taxon>Pseudomonadota</taxon>
        <taxon>Alphaproteobacteria</taxon>
        <taxon>Rhodospirillales</taxon>
        <taxon>Thalassospiraceae</taxon>
        <taxon>Thalassospira</taxon>
    </lineage>
</organism>
<dbReference type="Pfam" id="PF00990">
    <property type="entry name" value="GGDEF"/>
    <property type="match status" value="1"/>
</dbReference>
<dbReference type="AlphaFoldDB" id="A0A367WKI8"/>
<reference evidence="4 5" key="1">
    <citation type="submission" date="2014-07" db="EMBL/GenBank/DDBJ databases">
        <title>Draft genome sequence of Thalassospira profundimaris S25-3-2.</title>
        <authorList>
            <person name="Lai Q."/>
            <person name="Shao Z."/>
        </authorList>
    </citation>
    <scope>NUCLEOTIDE SEQUENCE [LARGE SCALE GENOMIC DNA]</scope>
    <source>
        <strain evidence="4 5">S25-3-2</strain>
    </source>
</reference>
<dbReference type="GO" id="GO:0000160">
    <property type="term" value="P:phosphorelay signal transduction system"/>
    <property type="evidence" value="ECO:0007669"/>
    <property type="project" value="InterPro"/>
</dbReference>
<dbReference type="InterPro" id="IPR021800">
    <property type="entry name" value="DUF3369"/>
</dbReference>
<gene>
    <name evidence="4" type="ORF">TH25_23450</name>
</gene>
<proteinExistence type="predicted"/>
<evidence type="ECO:0000256" key="1">
    <source>
        <dbReference type="PROSITE-ProRule" id="PRU00169"/>
    </source>
</evidence>
<dbReference type="PROSITE" id="PS50110">
    <property type="entry name" value="RESPONSE_REGULATORY"/>
    <property type="match status" value="1"/>
</dbReference>
<feature type="domain" description="Response regulatory" evidence="2">
    <location>
        <begin position="42"/>
        <end position="165"/>
    </location>
</feature>
<dbReference type="GO" id="GO:0071111">
    <property type="term" value="F:cyclic-guanylate-specific phosphodiesterase activity"/>
    <property type="evidence" value="ECO:0007669"/>
    <property type="project" value="InterPro"/>
</dbReference>
<comment type="caution">
    <text evidence="4">The sequence shown here is derived from an EMBL/GenBank/DDBJ whole genome shotgun (WGS) entry which is preliminary data.</text>
</comment>
<dbReference type="InterPro" id="IPR050706">
    <property type="entry name" value="Cyclic-di-GMP_PDE-like"/>
</dbReference>
<dbReference type="PANTHER" id="PTHR33121">
    <property type="entry name" value="CYCLIC DI-GMP PHOSPHODIESTERASE PDEF"/>
    <property type="match status" value="1"/>
</dbReference>
<dbReference type="Pfam" id="PF00072">
    <property type="entry name" value="Response_reg"/>
    <property type="match status" value="1"/>
</dbReference>
<accession>A0A367WKI8</accession>
<dbReference type="EMBL" id="JPWH01000032">
    <property type="protein sequence ID" value="RCK41944.1"/>
    <property type="molecule type" value="Genomic_DNA"/>
</dbReference>
<dbReference type="InterPro" id="IPR011006">
    <property type="entry name" value="CheY-like_superfamily"/>
</dbReference>
<dbReference type="InterPro" id="IPR035919">
    <property type="entry name" value="EAL_sf"/>
</dbReference>
<dbReference type="SUPFAM" id="SSF141868">
    <property type="entry name" value="EAL domain-like"/>
    <property type="match status" value="1"/>
</dbReference>
<dbReference type="SMART" id="SM00052">
    <property type="entry name" value="EAL"/>
    <property type="match status" value="1"/>
</dbReference>
<dbReference type="Gene3D" id="3.30.70.270">
    <property type="match status" value="1"/>
</dbReference>
<dbReference type="RefSeq" id="WP_114090510.1">
    <property type="nucleotide sequence ID" value="NZ_JPWH01000032.1"/>
</dbReference>
<dbReference type="SUPFAM" id="SSF55073">
    <property type="entry name" value="Nucleotide cyclase"/>
    <property type="match status" value="1"/>
</dbReference>
<dbReference type="Gene3D" id="3.40.50.2300">
    <property type="match status" value="1"/>
</dbReference>
<sequence length="759" mass="84418">MDNNENDFIEIFDGADEGAENGAGQHDFIDDSLLPSTISSWKILVVDDDPDVHEATEFALRKVAILDRPLELIHAHSGAEAERIFNSVSGIAVILLDVVMEEEHAGLHLVRKLREQGHIKTRIILRTGHPGYAPESRIIRDYDINDYRTKDELTRTRLITTLTASIRAYDYINTLEQTRNGLELIIKSTRDLYSRRSFDLFAQGVLVQLAALLHLEPEGAICAIGPAQEGSDTLMRLPIIAGLGRFRDQVGLDISSIPGIDIASLCTLPFDSHEPVLIGNSVAMRFAANRDRELLVYFEHAGRVNNDAISLLRLFSGNLALCFENLALLKRLDELAFVDQKLGIPNQNAYFRKLYDIIDMDDRHCHVALVLIDEAPQFAVAFGTEFVDRLIMAVHARMKDMIGDDVFVARLGEFRLAVIDENCSIDETSLLSVFEKPILIDGNSITLSATIGVVREGVENHESVAVDRAVRTTLLRAAQKTPGKAMLYTPDLQDNIARSVQLRSGLHDALRNGEITFHFQPQIELANGGLSGMEILARWTFEGEPVSPAHFIPLAEKSGLISELTFQAVAAAGRFVQRRQQLGLSEVRVSLNLSVSDINQNGFVPRLLSRVRDAQLGPENLQFEITESFAMQSAREGITVISTLKEAGFRLSLDDFGTGFSSLSYLDRLPIDEVKIDRSFVSPLQVVTARQSIAASTQTIADNLGLEVLAEGVETVEQHQILRFIGVKYVQGFLYARPMPEDDFLSWEKDWDLSRVFAS</sequence>
<dbReference type="Proteomes" id="UP000252517">
    <property type="component" value="Unassembled WGS sequence"/>
</dbReference>
<evidence type="ECO:0000313" key="4">
    <source>
        <dbReference type="EMBL" id="RCK41944.1"/>
    </source>
</evidence>
<feature type="modified residue" description="4-aspartylphosphate" evidence="1">
    <location>
        <position position="97"/>
    </location>
</feature>
<dbReference type="PANTHER" id="PTHR33121:SF70">
    <property type="entry name" value="SIGNALING PROTEIN YKOW"/>
    <property type="match status" value="1"/>
</dbReference>
<dbReference type="PROSITE" id="PS50883">
    <property type="entry name" value="EAL"/>
    <property type="match status" value="1"/>
</dbReference>
<name>A0A367WKI8_9PROT</name>
<dbReference type="OrthoDB" id="7251575at2"/>
<dbReference type="Pfam" id="PF11849">
    <property type="entry name" value="DUF3369"/>
    <property type="match status" value="1"/>
</dbReference>
<evidence type="ECO:0000259" key="2">
    <source>
        <dbReference type="PROSITE" id="PS50110"/>
    </source>
</evidence>
<dbReference type="Gene3D" id="3.20.20.450">
    <property type="entry name" value="EAL domain"/>
    <property type="match status" value="1"/>
</dbReference>
<dbReference type="SUPFAM" id="SSF52172">
    <property type="entry name" value="CheY-like"/>
    <property type="match status" value="1"/>
</dbReference>
<dbReference type="SMART" id="SM00267">
    <property type="entry name" value="GGDEF"/>
    <property type="match status" value="1"/>
</dbReference>